<dbReference type="SUPFAM" id="SSF74650">
    <property type="entry name" value="Galactose mutarotase-like"/>
    <property type="match status" value="1"/>
</dbReference>
<dbReference type="EC" id="5.1.3.15" evidence="3 5"/>
<keyword evidence="9" id="KW-1185">Reference proteome</keyword>
<comment type="caution">
    <text evidence="8">The sequence shown here is derived from an EMBL/GenBank/DDBJ whole genome shotgun (WGS) entry which is preliminary data.</text>
</comment>
<reference evidence="8 9" key="1">
    <citation type="journal article" date="2017" name="Genome Biol. Evol.">
        <title>Phytophthora megakarya and P. palmivora, closely related causal agents of cacao black pod rot, underwent increases in genome sizes and gene numbers by different mechanisms.</title>
        <authorList>
            <person name="Ali S.S."/>
            <person name="Shao J."/>
            <person name="Lary D.J."/>
            <person name="Kronmiller B."/>
            <person name="Shen D."/>
            <person name="Strem M.D."/>
            <person name="Amoako-Attah I."/>
            <person name="Akrofi A.Y."/>
            <person name="Begoude B.A."/>
            <person name="Ten Hoopen G.M."/>
            <person name="Coulibaly K."/>
            <person name="Kebe B.I."/>
            <person name="Melnick R.L."/>
            <person name="Guiltinan M.J."/>
            <person name="Tyler B.M."/>
            <person name="Meinhardt L.W."/>
            <person name="Bailey B.A."/>
        </authorList>
    </citation>
    <scope>NUCLEOTIDE SEQUENCE [LARGE SCALE GENOMIC DNA]</scope>
    <source>
        <strain evidence="9">sbr112.9</strain>
    </source>
</reference>
<accession>A0A2P4Y8L1</accession>
<feature type="chain" id="PRO_5015200001" description="glucose-6-phosphate 1-epimerase" evidence="7">
    <location>
        <begin position="26"/>
        <end position="320"/>
    </location>
</feature>
<dbReference type="PANTHER" id="PTHR11122">
    <property type="entry name" value="APOSPORY-ASSOCIATED PROTEIN C-RELATED"/>
    <property type="match status" value="1"/>
</dbReference>
<protein>
    <recommendedName>
        <fullName evidence="3 5">glucose-6-phosphate 1-epimerase</fullName>
        <ecNumber evidence="3 5">5.1.3.15</ecNumber>
    </recommendedName>
</protein>
<dbReference type="InterPro" id="IPR008183">
    <property type="entry name" value="Aldose_1/G6P_1-epimerase"/>
</dbReference>
<dbReference type="PIRSF" id="PIRSF016020">
    <property type="entry name" value="PHexose_mutarotase"/>
    <property type="match status" value="1"/>
</dbReference>
<dbReference type="AlphaFoldDB" id="A0A2P4Y8L1"/>
<comment type="similarity">
    <text evidence="2 5">Belongs to the glucose-6-phosphate 1-epimerase family.</text>
</comment>
<feature type="active site" evidence="6">
    <location>
        <position position="292"/>
    </location>
</feature>
<dbReference type="GO" id="GO:0047938">
    <property type="term" value="F:glucose-6-phosphate 1-epimerase activity"/>
    <property type="evidence" value="ECO:0007669"/>
    <property type="project" value="UniProtKB-UniRule"/>
</dbReference>
<dbReference type="EMBL" id="NCKW01004922">
    <property type="protein sequence ID" value="POM74150.1"/>
    <property type="molecule type" value="Genomic_DNA"/>
</dbReference>
<evidence type="ECO:0000313" key="9">
    <source>
        <dbReference type="Proteomes" id="UP000237271"/>
    </source>
</evidence>
<evidence type="ECO:0000256" key="1">
    <source>
        <dbReference type="ARBA" id="ARBA00001096"/>
    </source>
</evidence>
<dbReference type="Proteomes" id="UP000237271">
    <property type="component" value="Unassembled WGS sequence"/>
</dbReference>
<evidence type="ECO:0000256" key="5">
    <source>
        <dbReference type="PIRNR" id="PIRNR016020"/>
    </source>
</evidence>
<name>A0A2P4Y8L1_9STRA</name>
<proteinExistence type="inferred from homology"/>
<keyword evidence="4 5" id="KW-0413">Isomerase</keyword>
<sequence>MVLSLMFKTAALLSTLLASLGVANAELETVKLTHPTGSSAEVFLFGAHVKSFRTVFDPNLDILFMSNQSHLDGVNPIRGGIPVVFPNFGSATGFPSHGFARITNWTLAGVETAADETKPSVAKFTMAANDLTRKMWPVDFELEYEVKLYSAQLETALHVHNTFKEPIDFHALLHNYIYAHDVRENGVYISGLKGLDYYDKVSKTNKTETRDAFGLTAQTDSVYNNVPNKVRADVRGEYFSYTIEVEKDAFINGSSNAIATKTDVVIWNPWADRAKTMDDFGDEEYINMVAIEPGRVSEKQALPAGQTYTLHQSINVMRYS</sequence>
<feature type="active site" evidence="6">
    <location>
        <position position="174"/>
    </location>
</feature>
<dbReference type="GO" id="GO:0005975">
    <property type="term" value="P:carbohydrate metabolic process"/>
    <property type="evidence" value="ECO:0007669"/>
    <property type="project" value="InterPro"/>
</dbReference>
<dbReference type="Pfam" id="PF01263">
    <property type="entry name" value="Aldose_epim"/>
    <property type="match status" value="1"/>
</dbReference>
<dbReference type="InterPro" id="IPR011013">
    <property type="entry name" value="Gal_mutarotase_sf_dom"/>
</dbReference>
<dbReference type="CDD" id="cd09020">
    <property type="entry name" value="D-hex-6-P-epi_like"/>
    <property type="match status" value="1"/>
</dbReference>
<evidence type="ECO:0000256" key="7">
    <source>
        <dbReference type="SAM" id="SignalP"/>
    </source>
</evidence>
<organism evidence="8 9">
    <name type="scientific">Phytophthora palmivora</name>
    <dbReference type="NCBI Taxonomy" id="4796"/>
    <lineage>
        <taxon>Eukaryota</taxon>
        <taxon>Sar</taxon>
        <taxon>Stramenopiles</taxon>
        <taxon>Oomycota</taxon>
        <taxon>Peronosporomycetes</taxon>
        <taxon>Peronosporales</taxon>
        <taxon>Peronosporaceae</taxon>
        <taxon>Phytophthora</taxon>
    </lineage>
</organism>
<dbReference type="Gene3D" id="2.70.98.10">
    <property type="match status" value="1"/>
</dbReference>
<feature type="signal peptide" evidence="7">
    <location>
        <begin position="1"/>
        <end position="25"/>
    </location>
</feature>
<gene>
    <name evidence="8" type="ORF">PHPALM_8932</name>
</gene>
<dbReference type="PANTHER" id="PTHR11122:SF13">
    <property type="entry name" value="GLUCOSE-6-PHOSPHATE 1-EPIMERASE"/>
    <property type="match status" value="1"/>
</dbReference>
<dbReference type="InterPro" id="IPR014718">
    <property type="entry name" value="GH-type_carb-bd"/>
</dbReference>
<dbReference type="GO" id="GO:0030246">
    <property type="term" value="F:carbohydrate binding"/>
    <property type="evidence" value="ECO:0007669"/>
    <property type="project" value="UniProtKB-UniRule"/>
</dbReference>
<evidence type="ECO:0000256" key="4">
    <source>
        <dbReference type="ARBA" id="ARBA00023235"/>
    </source>
</evidence>
<comment type="catalytic activity">
    <reaction evidence="1">
        <text>alpha-D-glucose 6-phosphate = beta-D-glucose 6-phosphate</text>
        <dbReference type="Rhea" id="RHEA:16249"/>
        <dbReference type="ChEBI" id="CHEBI:58225"/>
        <dbReference type="ChEBI" id="CHEBI:58247"/>
        <dbReference type="EC" id="5.1.3.15"/>
    </reaction>
</comment>
<dbReference type="OrthoDB" id="1659429at2759"/>
<keyword evidence="7" id="KW-0732">Signal</keyword>
<dbReference type="InterPro" id="IPR025532">
    <property type="entry name" value="G6P_1-epimerase"/>
</dbReference>
<evidence type="ECO:0000256" key="6">
    <source>
        <dbReference type="PIRSR" id="PIRSR016020-1"/>
    </source>
</evidence>
<evidence type="ECO:0000256" key="3">
    <source>
        <dbReference type="ARBA" id="ARBA00012083"/>
    </source>
</evidence>
<evidence type="ECO:0000313" key="8">
    <source>
        <dbReference type="EMBL" id="POM74150.1"/>
    </source>
</evidence>
<dbReference type="GO" id="GO:0005737">
    <property type="term" value="C:cytoplasm"/>
    <property type="evidence" value="ECO:0007669"/>
    <property type="project" value="TreeGrafter"/>
</dbReference>
<evidence type="ECO:0000256" key="2">
    <source>
        <dbReference type="ARBA" id="ARBA00005866"/>
    </source>
</evidence>